<dbReference type="eggNOG" id="KOG0475">
    <property type="taxonomic scope" value="Eukaryota"/>
</dbReference>
<evidence type="ECO:0000256" key="2">
    <source>
        <dbReference type="ARBA" id="ARBA00022448"/>
    </source>
</evidence>
<evidence type="ECO:0000256" key="3">
    <source>
        <dbReference type="ARBA" id="ARBA00022692"/>
    </source>
</evidence>
<dbReference type="VEuPathDB" id="FungiDB:TSTA_118950"/>
<evidence type="ECO:0000256" key="4">
    <source>
        <dbReference type="ARBA" id="ARBA00022989"/>
    </source>
</evidence>
<dbReference type="Proteomes" id="UP000001745">
    <property type="component" value="Unassembled WGS sequence"/>
</dbReference>
<dbReference type="Pfam" id="PF00654">
    <property type="entry name" value="Voltage_CLC"/>
    <property type="match status" value="1"/>
</dbReference>
<dbReference type="PhylomeDB" id="B8M9X9"/>
<dbReference type="InParanoid" id="B8M9X9"/>
<evidence type="ECO:0000313" key="10">
    <source>
        <dbReference type="Proteomes" id="UP000001745"/>
    </source>
</evidence>
<evidence type="ECO:0000256" key="8">
    <source>
        <dbReference type="SAM" id="Phobius"/>
    </source>
</evidence>
<dbReference type="GeneID" id="8108569"/>
<dbReference type="EMBL" id="EQ962655">
    <property type="protein sequence ID" value="EED18131.1"/>
    <property type="molecule type" value="Genomic_DNA"/>
</dbReference>
<sequence length="639" mass="69171">MNNDDHKSNAIKVQKSNKKNVICVVEKPKNIKIPCDCATVPLLETSKGTQSLIDAMQSSSSHSQLSGLANHSNNYGTLVDDDNCLESLPEDDCVLINGILERGTYNLLPSMNIQLCNCLNSERLMNEKAGVVAGFEIWPLLLVTGLFTGLMGYVIAVTDPLLFDLKGGYCQKCMSWIQWSDAFHISGLRSRTLFNWVSWTLLGAMLATNSVMVTLSRHSKNNGVCSGVAELKLRSKGIRLPNYFDLSTILCKIIGIIFSASSGLCLGKEGPYVHIAAGIGSIVGDLFHLCRSQCELLYKAGAAAGFSVAFGAPISGLIFVIEELSSLGFSPGKLTPTLFCCITATAFLKYLDPYGTKTIVMFHVHNMMMWKTFEIPIYTGIGLSGGVLGAVFVKSARFRLLTVRKISILSRNPMMETAVLAMLTGLLTSANRYTKLSVAETLAKLTTPCQHFHTNQQLHDDCPSLDEIPAHIRSLTIAFVIKGLFTVLTFGLKVPAGIYVPTMVLGALFGKIVGHIFQLFVDTFSSKGFPILAAQCANEMGSHGSSCISPGTYALIGAGSLMCGVTRLPVTLVVVLVEITGRFDYLGPFMLAIVLSNWSAQLVEPDSIYDIVASANGYPLLEEKDETMPSIRPGAFFVS</sequence>
<keyword evidence="3 8" id="KW-0812">Transmembrane</keyword>
<evidence type="ECO:0000313" key="9">
    <source>
        <dbReference type="EMBL" id="EED18131.1"/>
    </source>
</evidence>
<dbReference type="AlphaFoldDB" id="B8M9X9"/>
<feature type="transmembrane region" description="Helical" evidence="8">
    <location>
        <begin position="372"/>
        <end position="393"/>
    </location>
</feature>
<feature type="transmembrane region" description="Helical" evidence="8">
    <location>
        <begin position="272"/>
        <end position="290"/>
    </location>
</feature>
<evidence type="ECO:0000256" key="7">
    <source>
        <dbReference type="ARBA" id="ARBA00023214"/>
    </source>
</evidence>
<accession>B8M9X9</accession>
<dbReference type="SUPFAM" id="SSF81340">
    <property type="entry name" value="Clc chloride channel"/>
    <property type="match status" value="1"/>
</dbReference>
<feature type="transmembrane region" description="Helical" evidence="8">
    <location>
        <begin position="196"/>
        <end position="215"/>
    </location>
</feature>
<dbReference type="PRINTS" id="PR00762">
    <property type="entry name" value="CLCHANNEL"/>
</dbReference>
<dbReference type="InterPro" id="IPR014743">
    <property type="entry name" value="Cl-channel_core"/>
</dbReference>
<name>B8M9X9_TALSN</name>
<dbReference type="InterPro" id="IPR001807">
    <property type="entry name" value="ClC"/>
</dbReference>
<organism evidence="9 10">
    <name type="scientific">Talaromyces stipitatus (strain ATCC 10500 / CBS 375.48 / QM 6759 / NRRL 1006)</name>
    <name type="common">Penicillium stipitatum</name>
    <dbReference type="NCBI Taxonomy" id="441959"/>
    <lineage>
        <taxon>Eukaryota</taxon>
        <taxon>Fungi</taxon>
        <taxon>Dikarya</taxon>
        <taxon>Ascomycota</taxon>
        <taxon>Pezizomycotina</taxon>
        <taxon>Eurotiomycetes</taxon>
        <taxon>Eurotiomycetidae</taxon>
        <taxon>Eurotiales</taxon>
        <taxon>Trichocomaceae</taxon>
        <taxon>Talaromyces</taxon>
        <taxon>Talaromyces sect. Talaromyces</taxon>
    </lineage>
</organism>
<evidence type="ECO:0000256" key="1">
    <source>
        <dbReference type="ARBA" id="ARBA00004141"/>
    </source>
</evidence>
<keyword evidence="4 8" id="KW-1133">Transmembrane helix</keyword>
<dbReference type="PANTHER" id="PTHR45711:SF3">
    <property type="entry name" value="CLC CHANNEL"/>
    <property type="match status" value="1"/>
</dbReference>
<dbReference type="PANTHER" id="PTHR45711">
    <property type="entry name" value="CHLORIDE CHANNEL PROTEIN"/>
    <property type="match status" value="1"/>
</dbReference>
<keyword evidence="7" id="KW-0868">Chloride</keyword>
<dbReference type="Gene3D" id="1.10.3080.10">
    <property type="entry name" value="Clc chloride channel"/>
    <property type="match status" value="1"/>
</dbReference>
<evidence type="ECO:0000256" key="5">
    <source>
        <dbReference type="ARBA" id="ARBA00023065"/>
    </source>
</evidence>
<feature type="transmembrane region" description="Helical" evidence="8">
    <location>
        <begin position="302"/>
        <end position="321"/>
    </location>
</feature>
<protein>
    <submittedName>
        <fullName evidence="9">Chloride channel protein 3, 4, putative</fullName>
    </submittedName>
</protein>
<reference evidence="10" key="1">
    <citation type="journal article" date="2015" name="Genome Announc.">
        <title>Genome sequence of the AIDS-associated pathogen Penicillium marneffei (ATCC18224) and its near taxonomic relative Talaromyces stipitatus (ATCC10500).</title>
        <authorList>
            <person name="Nierman W.C."/>
            <person name="Fedorova-Abrams N.D."/>
            <person name="Andrianopoulos A."/>
        </authorList>
    </citation>
    <scope>NUCLEOTIDE SEQUENCE [LARGE SCALE GENOMIC DNA]</scope>
    <source>
        <strain evidence="10">ATCC 10500 / CBS 375.48 / QM 6759 / NRRL 1006</strain>
    </source>
</reference>
<dbReference type="GO" id="GO:0005769">
    <property type="term" value="C:early endosome"/>
    <property type="evidence" value="ECO:0007669"/>
    <property type="project" value="TreeGrafter"/>
</dbReference>
<keyword evidence="5" id="KW-0406">Ion transport</keyword>
<feature type="transmembrane region" description="Helical" evidence="8">
    <location>
        <begin position="242"/>
        <end position="260"/>
    </location>
</feature>
<dbReference type="OrthoDB" id="2433935at2759"/>
<feature type="transmembrane region" description="Helical" evidence="8">
    <location>
        <begin position="498"/>
        <end position="521"/>
    </location>
</feature>
<keyword evidence="6 8" id="KW-0472">Membrane</keyword>
<dbReference type="RefSeq" id="XP_002482123.1">
    <property type="nucleotide sequence ID" value="XM_002482078.1"/>
</dbReference>
<proteinExistence type="predicted"/>
<comment type="subcellular location">
    <subcellularLocation>
        <location evidence="1">Membrane</location>
        <topology evidence="1">Multi-pass membrane protein</topology>
    </subcellularLocation>
</comment>
<dbReference type="GO" id="GO:0005794">
    <property type="term" value="C:Golgi apparatus"/>
    <property type="evidence" value="ECO:0007669"/>
    <property type="project" value="TreeGrafter"/>
</dbReference>
<dbReference type="HOGENOM" id="CLU_428389_0_0_1"/>
<keyword evidence="2" id="KW-0813">Transport</keyword>
<feature type="transmembrane region" description="Helical" evidence="8">
    <location>
        <begin position="131"/>
        <end position="156"/>
    </location>
</feature>
<evidence type="ECO:0000256" key="6">
    <source>
        <dbReference type="ARBA" id="ARBA00023136"/>
    </source>
</evidence>
<dbReference type="GO" id="GO:0005247">
    <property type="term" value="F:voltage-gated chloride channel activity"/>
    <property type="evidence" value="ECO:0007669"/>
    <property type="project" value="TreeGrafter"/>
</dbReference>
<dbReference type="GO" id="GO:0005886">
    <property type="term" value="C:plasma membrane"/>
    <property type="evidence" value="ECO:0007669"/>
    <property type="project" value="TreeGrafter"/>
</dbReference>
<feature type="transmembrane region" description="Helical" evidence="8">
    <location>
        <begin position="474"/>
        <end position="492"/>
    </location>
</feature>
<feature type="transmembrane region" description="Helical" evidence="8">
    <location>
        <begin position="333"/>
        <end position="351"/>
    </location>
</feature>
<keyword evidence="10" id="KW-1185">Reference proteome</keyword>
<gene>
    <name evidence="9" type="ORF">TSTA_118950</name>
</gene>